<organism evidence="3">
    <name type="scientific">Coccidioides posadasii (strain RMSCC 757 / Silveira)</name>
    <name type="common">Valley fever fungus</name>
    <dbReference type="NCBI Taxonomy" id="443226"/>
    <lineage>
        <taxon>Eukaryota</taxon>
        <taxon>Fungi</taxon>
        <taxon>Dikarya</taxon>
        <taxon>Ascomycota</taxon>
        <taxon>Pezizomycotina</taxon>
        <taxon>Eurotiomycetes</taxon>
        <taxon>Eurotiomycetidae</taxon>
        <taxon>Onygenales</taxon>
        <taxon>Onygenaceae</taxon>
        <taxon>Coccidioides</taxon>
    </lineage>
</organism>
<dbReference type="OMA" id="FERWWWA"/>
<accession>E9DFQ1</accession>
<proteinExistence type="predicted"/>
<dbReference type="eggNOG" id="ENOG502S26C">
    <property type="taxonomic scope" value="Eukaryota"/>
</dbReference>
<dbReference type="SUPFAM" id="SSF57959">
    <property type="entry name" value="Leucine zipper domain"/>
    <property type="match status" value="1"/>
</dbReference>
<evidence type="ECO:0000313" key="2">
    <source>
        <dbReference type="EMBL" id="EFW14908.1"/>
    </source>
</evidence>
<dbReference type="PANTHER" id="PTHR38116">
    <property type="entry name" value="CHROMOSOME 7, WHOLE GENOME SHOTGUN SEQUENCE"/>
    <property type="match status" value="1"/>
</dbReference>
<dbReference type="EMBL" id="GL636503">
    <property type="protein sequence ID" value="EFW14908.1"/>
    <property type="molecule type" value="Genomic_DNA"/>
</dbReference>
<name>E9DFQ1_COCPS</name>
<dbReference type="HOGENOM" id="CLU_037870_1_0_1"/>
<dbReference type="InterPro" id="IPR021833">
    <property type="entry name" value="DUF3425"/>
</dbReference>
<feature type="compositionally biased region" description="Basic and acidic residues" evidence="1">
    <location>
        <begin position="9"/>
        <end position="24"/>
    </location>
</feature>
<dbReference type="VEuPathDB" id="FungiDB:CPSG_08566"/>
<dbReference type="AlphaFoldDB" id="E9DFQ1"/>
<dbReference type="PANTHER" id="PTHR38116:SF9">
    <property type="entry name" value="BZIP DOMAIN-CONTAINING PROTEIN"/>
    <property type="match status" value="1"/>
</dbReference>
<keyword evidence="3" id="KW-1185">Reference proteome</keyword>
<dbReference type="GO" id="GO:0003700">
    <property type="term" value="F:DNA-binding transcription factor activity"/>
    <property type="evidence" value="ECO:0007669"/>
    <property type="project" value="InterPro"/>
</dbReference>
<feature type="region of interest" description="Disordered" evidence="1">
    <location>
        <begin position="1"/>
        <end position="24"/>
    </location>
</feature>
<reference evidence="3" key="2">
    <citation type="submission" date="2010-03" db="EMBL/GenBank/DDBJ databases">
        <title>The genome sequence of Coccidioides posadasii strain Silveira.</title>
        <authorList>
            <consortium name="The Broad Institute Genome Sequencing Center for Infectious Disease"/>
            <person name="Neafsey D."/>
            <person name="Orbach M."/>
            <person name="Henn M.R."/>
            <person name="Cole G.T."/>
            <person name="Galgiani J."/>
            <person name="Gardner M.J."/>
            <person name="Kirkland T.N."/>
            <person name="Taylor J.W."/>
            <person name="Young S.K."/>
            <person name="Zeng Q."/>
            <person name="Koehrsen M."/>
            <person name="Alvarado L."/>
            <person name="Berlin A."/>
            <person name="Borenstein D."/>
            <person name="Chapman S.B."/>
            <person name="Chen Z."/>
            <person name="Engels R."/>
            <person name="Freedman E."/>
            <person name="Gellesch M."/>
            <person name="Goldberg J."/>
            <person name="Griggs A."/>
            <person name="Gujja S."/>
            <person name="Heilman E."/>
            <person name="Heiman D."/>
            <person name="Howarth C."/>
            <person name="Jen D."/>
            <person name="Larson L."/>
            <person name="Mehta T."/>
            <person name="Neiman D."/>
            <person name="Park D."/>
            <person name="Pearson M."/>
            <person name="Richards J."/>
            <person name="Roberts A."/>
            <person name="Saif S."/>
            <person name="Shea T."/>
            <person name="Shenoy N."/>
            <person name="Sisk P."/>
            <person name="Stolte C."/>
            <person name="Sykes S."/>
            <person name="Walk T."/>
            <person name="White J."/>
            <person name="Yandava C."/>
            <person name="Haas B."/>
            <person name="Nusbaum C."/>
            <person name="Birren B."/>
        </authorList>
    </citation>
    <scope>NUCLEOTIDE SEQUENCE [LARGE SCALE GENOMIC DNA]</scope>
    <source>
        <strain evidence="3">RMSCC 757 / Silveira</strain>
    </source>
</reference>
<dbReference type="Proteomes" id="UP000002497">
    <property type="component" value="Unassembled WGS sequence"/>
</dbReference>
<dbReference type="OrthoDB" id="2245989at2759"/>
<reference evidence="3" key="1">
    <citation type="journal article" date="2010" name="Genome Res.">
        <title>Population genomic sequencing of Coccidioides fungi reveals recent hybridization and transposon control.</title>
        <authorList>
            <person name="Neafsey D.E."/>
            <person name="Barker B.M."/>
            <person name="Sharpton T.J."/>
            <person name="Stajich J.E."/>
            <person name="Park D.J."/>
            <person name="Whiston E."/>
            <person name="Hung C.-Y."/>
            <person name="McMahan C."/>
            <person name="White J."/>
            <person name="Sykes S."/>
            <person name="Heiman D."/>
            <person name="Young S."/>
            <person name="Zeng Q."/>
            <person name="Abouelleil A."/>
            <person name="Aftuck L."/>
            <person name="Bessette D."/>
            <person name="Brown A."/>
            <person name="FitzGerald M."/>
            <person name="Lui A."/>
            <person name="Macdonald J.P."/>
            <person name="Priest M."/>
            <person name="Orbach M.J."/>
            <person name="Galgiani J.N."/>
            <person name="Kirkland T.N."/>
            <person name="Cole G.T."/>
            <person name="Birren B.W."/>
            <person name="Henn M.R."/>
            <person name="Taylor J.W."/>
            <person name="Rounsley S.D."/>
        </authorList>
    </citation>
    <scope>NUCLEOTIDE SEQUENCE [LARGE SCALE GENOMIC DNA]</scope>
    <source>
        <strain evidence="3">RMSCC 757 / Silveira</strain>
    </source>
</reference>
<gene>
    <name evidence="2" type="ORF">CPSG_08566</name>
</gene>
<dbReference type="STRING" id="443226.E9DFQ1"/>
<evidence type="ECO:0000256" key="1">
    <source>
        <dbReference type="SAM" id="MobiDB-lite"/>
    </source>
</evidence>
<feature type="compositionally biased region" description="Low complexity" evidence="1">
    <location>
        <begin position="74"/>
        <end position="89"/>
    </location>
</feature>
<dbReference type="VEuPathDB" id="FungiDB:D8B26_000443"/>
<protein>
    <submittedName>
        <fullName evidence="2">Uncharacterized protein</fullName>
    </submittedName>
</protein>
<sequence>MAATKRRRQATELEVPDHSEDAAERKRVLNVLAQRRYRKRKRERLAALEKELEKSKGRCSPTDPPAPKRGENESSSNSPVAFSQSSASSTTTDDVEGIFPLTPPQSHTLSRDTFTSVLPNAALSDVTGSSLLSQPDFLDSTFESLLDLEPQAMPPGLDSFPPELLDSPALAWQFLSNPANLEDGRNPDLSSSLQSHQTSTFTFPDDRTIDVPTLTLLKAVLTIATRLDITQSLWDISGISPFFTGPGNDDSSSSQAHLPVNFRPTPTQRLIPHHPMLDLLPWPTVRDKLIQVFSLPPHLRPAPAADPMGLVTLVYDIEDPTEGIRVSGSDPFLADKWEIGQIVFQRWWWAFEGSIVETSNRLRKQRGQQGLVLGTVG</sequence>
<evidence type="ECO:0000313" key="3">
    <source>
        <dbReference type="Proteomes" id="UP000002497"/>
    </source>
</evidence>
<dbReference type="Pfam" id="PF11905">
    <property type="entry name" value="DUF3425"/>
    <property type="match status" value="1"/>
</dbReference>
<dbReference type="InterPro" id="IPR046347">
    <property type="entry name" value="bZIP_sf"/>
</dbReference>
<feature type="region of interest" description="Disordered" evidence="1">
    <location>
        <begin position="48"/>
        <end position="111"/>
    </location>
</feature>